<comment type="caution">
    <text evidence="1">The sequence shown here is derived from an EMBL/GenBank/DDBJ whole genome shotgun (WGS) entry which is preliminary data.</text>
</comment>
<accession>A0A2K3M3Q6</accession>
<dbReference type="EMBL" id="ASHM01048678">
    <property type="protein sequence ID" value="PNX85411.1"/>
    <property type="molecule type" value="Genomic_DNA"/>
</dbReference>
<dbReference type="Proteomes" id="UP000236291">
    <property type="component" value="Unassembled WGS sequence"/>
</dbReference>
<evidence type="ECO:0000313" key="1">
    <source>
        <dbReference type="EMBL" id="PNX85411.1"/>
    </source>
</evidence>
<dbReference type="AlphaFoldDB" id="A0A2K3M3Q6"/>
<proteinExistence type="predicted"/>
<name>A0A2K3M3Q6_TRIPR</name>
<reference evidence="1 2" key="2">
    <citation type="journal article" date="2017" name="Front. Plant Sci.">
        <title>Gene Classification and Mining of Molecular Markers Useful in Red Clover (Trifolium pratense) Breeding.</title>
        <authorList>
            <person name="Istvanek J."/>
            <person name="Dluhosova J."/>
            <person name="Dluhos P."/>
            <person name="Patkova L."/>
            <person name="Nedelnik J."/>
            <person name="Repkova J."/>
        </authorList>
    </citation>
    <scope>NUCLEOTIDE SEQUENCE [LARGE SCALE GENOMIC DNA]</scope>
    <source>
        <strain evidence="2">cv. Tatra</strain>
        <tissue evidence="1">Young leaves</tissue>
    </source>
</reference>
<protein>
    <submittedName>
        <fullName evidence="1">Uncharacterized protein</fullName>
    </submittedName>
</protein>
<organism evidence="1 2">
    <name type="scientific">Trifolium pratense</name>
    <name type="common">Red clover</name>
    <dbReference type="NCBI Taxonomy" id="57577"/>
    <lineage>
        <taxon>Eukaryota</taxon>
        <taxon>Viridiplantae</taxon>
        <taxon>Streptophyta</taxon>
        <taxon>Embryophyta</taxon>
        <taxon>Tracheophyta</taxon>
        <taxon>Spermatophyta</taxon>
        <taxon>Magnoliopsida</taxon>
        <taxon>eudicotyledons</taxon>
        <taxon>Gunneridae</taxon>
        <taxon>Pentapetalae</taxon>
        <taxon>rosids</taxon>
        <taxon>fabids</taxon>
        <taxon>Fabales</taxon>
        <taxon>Fabaceae</taxon>
        <taxon>Papilionoideae</taxon>
        <taxon>50 kb inversion clade</taxon>
        <taxon>NPAAA clade</taxon>
        <taxon>Hologalegina</taxon>
        <taxon>IRL clade</taxon>
        <taxon>Trifolieae</taxon>
        <taxon>Trifolium</taxon>
    </lineage>
</organism>
<sequence>HTKYELVEDEDMHSQPILVMEPGSIATFI</sequence>
<reference evidence="1 2" key="1">
    <citation type="journal article" date="2014" name="Am. J. Bot.">
        <title>Genome assembly and annotation for red clover (Trifolium pratense; Fabaceae).</title>
        <authorList>
            <person name="Istvanek J."/>
            <person name="Jaros M."/>
            <person name="Krenek A."/>
            <person name="Repkova J."/>
        </authorList>
    </citation>
    <scope>NUCLEOTIDE SEQUENCE [LARGE SCALE GENOMIC DNA]</scope>
    <source>
        <strain evidence="2">cv. Tatra</strain>
        <tissue evidence="1">Young leaves</tissue>
    </source>
</reference>
<gene>
    <name evidence="1" type="ORF">L195_g041480</name>
</gene>
<feature type="non-terminal residue" evidence="1">
    <location>
        <position position="1"/>
    </location>
</feature>
<evidence type="ECO:0000313" key="2">
    <source>
        <dbReference type="Proteomes" id="UP000236291"/>
    </source>
</evidence>